<gene>
    <name evidence="1" type="ORF">O1611_g8452</name>
</gene>
<proteinExistence type="predicted"/>
<evidence type="ECO:0000313" key="2">
    <source>
        <dbReference type="Proteomes" id="UP001153332"/>
    </source>
</evidence>
<reference evidence="1" key="1">
    <citation type="submission" date="2022-12" db="EMBL/GenBank/DDBJ databases">
        <title>Genome Sequence of Lasiodiplodia mahajangana.</title>
        <authorList>
            <person name="Buettner E."/>
        </authorList>
    </citation>
    <scope>NUCLEOTIDE SEQUENCE</scope>
    <source>
        <strain evidence="1">VT137</strain>
    </source>
</reference>
<sequence length="395" mass="43597">MLIPKLSQLPRFSYTLSREYPYNWVTPVVILGGIVAITLVTIINFATLGFDLVATSTNNPNETIANANPFGKHGLLSRLAQGVTASCTSTTLPIGTQIFSTNYAIPYTLSSVWRENDDNTQENLGSLIYLNQPINCTVTQVIIRVLGKYTQSPLLTARTRVGLQLETYATCSVHIDVSRSDTTDRPTYFELRGSYNLLDETIPHFLLKDKDKRASLYWGQSLLSVYSLITSHAYYVGASDFTWGQNGTYNAYIGLTRASDATPGSAEEVMSDEFFHVDCYTEANFCGNHSIPWLSQGKGVDGHAYDPYANIWSSVDVLGKAMWFTVMTDLGQNDTAIPNMLVYPDLLVNLTSNLTNEANFFEALQDSGTQTAFYRPTTSAKCPSRNPGASARFSS</sequence>
<organism evidence="1 2">
    <name type="scientific">Lasiodiplodia mahajangana</name>
    <dbReference type="NCBI Taxonomy" id="1108764"/>
    <lineage>
        <taxon>Eukaryota</taxon>
        <taxon>Fungi</taxon>
        <taxon>Dikarya</taxon>
        <taxon>Ascomycota</taxon>
        <taxon>Pezizomycotina</taxon>
        <taxon>Dothideomycetes</taxon>
        <taxon>Dothideomycetes incertae sedis</taxon>
        <taxon>Botryosphaeriales</taxon>
        <taxon>Botryosphaeriaceae</taxon>
        <taxon>Lasiodiplodia</taxon>
    </lineage>
</organism>
<keyword evidence="2" id="KW-1185">Reference proteome</keyword>
<dbReference type="Proteomes" id="UP001153332">
    <property type="component" value="Unassembled WGS sequence"/>
</dbReference>
<evidence type="ECO:0000313" key="1">
    <source>
        <dbReference type="EMBL" id="KAJ8125189.1"/>
    </source>
</evidence>
<name>A0ACC2JCS9_9PEZI</name>
<protein>
    <submittedName>
        <fullName evidence="1">Uncharacterized protein</fullName>
    </submittedName>
</protein>
<accession>A0ACC2JCS9</accession>
<comment type="caution">
    <text evidence="1">The sequence shown here is derived from an EMBL/GenBank/DDBJ whole genome shotgun (WGS) entry which is preliminary data.</text>
</comment>
<dbReference type="EMBL" id="JAPUUL010002517">
    <property type="protein sequence ID" value="KAJ8125189.1"/>
    <property type="molecule type" value="Genomic_DNA"/>
</dbReference>